<organism evidence="3 4">
    <name type="scientific">Desulfosudis oleivorans (strain DSM 6200 / JCM 39069 / Hxd3)</name>
    <name type="common">Desulfococcus oleovorans</name>
    <dbReference type="NCBI Taxonomy" id="96561"/>
    <lineage>
        <taxon>Bacteria</taxon>
        <taxon>Pseudomonadati</taxon>
        <taxon>Thermodesulfobacteriota</taxon>
        <taxon>Desulfobacteria</taxon>
        <taxon>Desulfobacterales</taxon>
        <taxon>Desulfosudaceae</taxon>
        <taxon>Desulfosudis</taxon>
    </lineage>
</organism>
<dbReference type="STRING" id="96561.Dole_0793"/>
<dbReference type="GO" id="GO:0006270">
    <property type="term" value="P:DNA replication initiation"/>
    <property type="evidence" value="ECO:0007669"/>
    <property type="project" value="InterPro"/>
</dbReference>
<dbReference type="PANTHER" id="PTHR34322:SF2">
    <property type="entry name" value="TRANSPOSASE IS200-LIKE DOMAIN-CONTAINING PROTEIN"/>
    <property type="match status" value="1"/>
</dbReference>
<feature type="domain" description="Chromosomal replication initiator DnaA C-terminal" evidence="1">
    <location>
        <begin position="254"/>
        <end position="322"/>
    </location>
</feature>
<dbReference type="EMBL" id="CP000859">
    <property type="protein sequence ID" value="ABW66603.1"/>
    <property type="molecule type" value="Genomic_DNA"/>
</dbReference>
<gene>
    <name evidence="3" type="ordered locus">Dole_0793</name>
</gene>
<dbReference type="HOGENOM" id="CLU_068226_0_1_7"/>
<dbReference type="Pfam" id="PF01797">
    <property type="entry name" value="Y1_Tnp"/>
    <property type="match status" value="1"/>
</dbReference>
<dbReference type="GO" id="GO:0006313">
    <property type="term" value="P:DNA transposition"/>
    <property type="evidence" value="ECO:0007669"/>
    <property type="project" value="InterPro"/>
</dbReference>
<dbReference type="SMART" id="SM01321">
    <property type="entry name" value="Y1_Tnp"/>
    <property type="match status" value="1"/>
</dbReference>
<keyword evidence="4" id="KW-1185">Reference proteome</keyword>
<dbReference type="Gene3D" id="1.10.1750.10">
    <property type="match status" value="1"/>
</dbReference>
<proteinExistence type="predicted"/>
<dbReference type="InterPro" id="IPR002686">
    <property type="entry name" value="Transposase_17"/>
</dbReference>
<evidence type="ECO:0000313" key="3">
    <source>
        <dbReference type="EMBL" id="ABW66603.1"/>
    </source>
</evidence>
<accession>A8ZVE2</accession>
<dbReference type="GO" id="GO:0005524">
    <property type="term" value="F:ATP binding"/>
    <property type="evidence" value="ECO:0007669"/>
    <property type="project" value="InterPro"/>
</dbReference>
<dbReference type="InterPro" id="IPR036515">
    <property type="entry name" value="Transposase_17_sf"/>
</dbReference>
<dbReference type="Gene3D" id="3.30.70.1290">
    <property type="entry name" value="Transposase IS200-like"/>
    <property type="match status" value="1"/>
</dbReference>
<dbReference type="InterPro" id="IPR010921">
    <property type="entry name" value="Trp_repressor/repl_initiator"/>
</dbReference>
<dbReference type="AlphaFoldDB" id="A8ZVE2"/>
<dbReference type="GO" id="GO:0006275">
    <property type="term" value="P:regulation of DNA replication"/>
    <property type="evidence" value="ECO:0007669"/>
    <property type="project" value="InterPro"/>
</dbReference>
<evidence type="ECO:0000313" key="4">
    <source>
        <dbReference type="Proteomes" id="UP000008561"/>
    </source>
</evidence>
<evidence type="ECO:0008006" key="5">
    <source>
        <dbReference type="Google" id="ProtNLM"/>
    </source>
</evidence>
<evidence type="ECO:0000259" key="1">
    <source>
        <dbReference type="SMART" id="SM00760"/>
    </source>
</evidence>
<dbReference type="SUPFAM" id="SSF143422">
    <property type="entry name" value="Transposase IS200-like"/>
    <property type="match status" value="1"/>
</dbReference>
<dbReference type="eggNOG" id="COG1943">
    <property type="taxonomic scope" value="Bacteria"/>
</dbReference>
<dbReference type="SUPFAM" id="SSF48295">
    <property type="entry name" value="TrpR-like"/>
    <property type="match status" value="1"/>
</dbReference>
<dbReference type="Proteomes" id="UP000008561">
    <property type="component" value="Chromosome"/>
</dbReference>
<feature type="domain" description="Transposase IS200-like" evidence="2">
    <location>
        <begin position="9"/>
        <end position="123"/>
    </location>
</feature>
<dbReference type="GO" id="GO:0004803">
    <property type="term" value="F:transposase activity"/>
    <property type="evidence" value="ECO:0007669"/>
    <property type="project" value="InterPro"/>
</dbReference>
<evidence type="ECO:0000259" key="2">
    <source>
        <dbReference type="SMART" id="SM01321"/>
    </source>
</evidence>
<dbReference type="PANTHER" id="PTHR34322">
    <property type="entry name" value="TRANSPOSASE, Y1_TNP DOMAIN-CONTAINING"/>
    <property type="match status" value="1"/>
</dbReference>
<protein>
    <recommendedName>
        <fullName evidence="5">Transposase</fullName>
    </recommendedName>
</protein>
<sequence length="335" mass="38317">MPRQSRLDAPGVLHHVIIRGIERRKIFWDSADQQSFVDRLAVLIPETQTCCYAWVLMTNHAHFLFRSGPQGISTLMRRLLTGYAVSFNRRHNRYGQLFQNRYKSIICQEDAYLKELIRYIHLNPIRAKMVGDLKALGQYPFCGHGVLAGYWKQSWQDDGYALTFFADSLSLARKRYLSYVEAGLDQGRRPELVGGGLIRSLGGWEEVKKNRQQKMGRIKGDQRILGDSDFVASMLNQARQTYERGYQLKAKGVDLDYIAAKAAKIYGIEREDIFAKGRMKTRAEARGLLCYWATRELNIPLSDLAVKLAMTPSGVSYAARRGEAIVRENNLRLTE</sequence>
<dbReference type="InterPro" id="IPR013159">
    <property type="entry name" value="DnaA_C"/>
</dbReference>
<name>A8ZVE2_DESOH</name>
<reference evidence="3 4" key="1">
    <citation type="submission" date="2007-10" db="EMBL/GenBank/DDBJ databases">
        <title>Complete sequence of Desulfococcus oleovorans Hxd3.</title>
        <authorList>
            <consortium name="US DOE Joint Genome Institute"/>
            <person name="Copeland A."/>
            <person name="Lucas S."/>
            <person name="Lapidus A."/>
            <person name="Barry K."/>
            <person name="Glavina del Rio T."/>
            <person name="Dalin E."/>
            <person name="Tice H."/>
            <person name="Pitluck S."/>
            <person name="Kiss H."/>
            <person name="Brettin T."/>
            <person name="Bruce D."/>
            <person name="Detter J.C."/>
            <person name="Han C."/>
            <person name="Schmutz J."/>
            <person name="Larimer F."/>
            <person name="Land M."/>
            <person name="Hauser L."/>
            <person name="Kyrpides N."/>
            <person name="Kim E."/>
            <person name="Wawrik B."/>
            <person name="Richardson P."/>
        </authorList>
    </citation>
    <scope>NUCLEOTIDE SEQUENCE [LARGE SCALE GENOMIC DNA]</scope>
    <source>
        <strain evidence="4">DSM 6200 / JCM 39069 / Hxd3</strain>
    </source>
</reference>
<dbReference type="SMART" id="SM00760">
    <property type="entry name" value="Bac_DnaA_C"/>
    <property type="match status" value="1"/>
</dbReference>
<dbReference type="OrthoDB" id="5470339at2"/>
<dbReference type="GO" id="GO:0043565">
    <property type="term" value="F:sequence-specific DNA binding"/>
    <property type="evidence" value="ECO:0007669"/>
    <property type="project" value="InterPro"/>
</dbReference>
<dbReference type="KEGG" id="dol:Dole_0793"/>